<dbReference type="Proteomes" id="UP000652761">
    <property type="component" value="Unassembled WGS sequence"/>
</dbReference>
<dbReference type="AlphaFoldDB" id="A0A843TC81"/>
<evidence type="ECO:0000313" key="2">
    <source>
        <dbReference type="EMBL" id="MQL67896.1"/>
    </source>
</evidence>
<protein>
    <submittedName>
        <fullName evidence="2">Uncharacterized protein</fullName>
    </submittedName>
</protein>
<organism evidence="2 3">
    <name type="scientific">Colocasia esculenta</name>
    <name type="common">Wild taro</name>
    <name type="synonym">Arum esculentum</name>
    <dbReference type="NCBI Taxonomy" id="4460"/>
    <lineage>
        <taxon>Eukaryota</taxon>
        <taxon>Viridiplantae</taxon>
        <taxon>Streptophyta</taxon>
        <taxon>Embryophyta</taxon>
        <taxon>Tracheophyta</taxon>
        <taxon>Spermatophyta</taxon>
        <taxon>Magnoliopsida</taxon>
        <taxon>Liliopsida</taxon>
        <taxon>Araceae</taxon>
        <taxon>Aroideae</taxon>
        <taxon>Colocasieae</taxon>
        <taxon>Colocasia</taxon>
    </lineage>
</organism>
<accession>A0A843TC81</accession>
<comment type="caution">
    <text evidence="2">The sequence shown here is derived from an EMBL/GenBank/DDBJ whole genome shotgun (WGS) entry which is preliminary data.</text>
</comment>
<name>A0A843TC81_COLES</name>
<feature type="region of interest" description="Disordered" evidence="1">
    <location>
        <begin position="1"/>
        <end position="20"/>
    </location>
</feature>
<keyword evidence="3" id="KW-1185">Reference proteome</keyword>
<dbReference type="EMBL" id="NMUH01000003">
    <property type="protein sequence ID" value="MQL67896.1"/>
    <property type="molecule type" value="Genomic_DNA"/>
</dbReference>
<proteinExistence type="predicted"/>
<evidence type="ECO:0000313" key="3">
    <source>
        <dbReference type="Proteomes" id="UP000652761"/>
    </source>
</evidence>
<feature type="compositionally biased region" description="Basic and acidic residues" evidence="1">
    <location>
        <begin position="1"/>
        <end position="19"/>
    </location>
</feature>
<reference evidence="2" key="1">
    <citation type="submission" date="2017-07" db="EMBL/GenBank/DDBJ databases">
        <title>Taro Niue Genome Assembly and Annotation.</title>
        <authorList>
            <person name="Atibalentja N."/>
            <person name="Keating K."/>
            <person name="Fields C.J."/>
        </authorList>
    </citation>
    <scope>NUCLEOTIDE SEQUENCE</scope>
    <source>
        <strain evidence="2">Niue_2</strain>
        <tissue evidence="2">Leaf</tissue>
    </source>
</reference>
<gene>
    <name evidence="2" type="ORF">Taro_000156</name>
</gene>
<evidence type="ECO:0000256" key="1">
    <source>
        <dbReference type="SAM" id="MobiDB-lite"/>
    </source>
</evidence>
<sequence length="92" mass="11291">MAERRPVRTSRDVRSERSSRPRHLRVLYFPHRHLWIMEYSCKIWCKLCRCRLILRQHSKHSWRLRKELMYSGLHCCVPGLRTVRLMWLGTSS</sequence>